<dbReference type="STRING" id="98765.A0A2R6S4F0"/>
<accession>A0A2R6S4F0</accession>
<feature type="compositionally biased region" description="Polar residues" evidence="1">
    <location>
        <begin position="328"/>
        <end position="337"/>
    </location>
</feature>
<evidence type="ECO:0000313" key="4">
    <source>
        <dbReference type="EMBL" id="PSS37170.1"/>
    </source>
</evidence>
<feature type="chain" id="PRO_5015341808" evidence="3">
    <location>
        <begin position="23"/>
        <end position="386"/>
    </location>
</feature>
<sequence length="386" mass="41135">MFFRCLRTSLLATPILLTPVLAGFVNVTVDDTNPDPFTGAVFDYSPSAWSFGPSCDVCKAKPDQTKAYDGTWHDATYDPTFDPSEPGKSVVQTASLQYNGSALYVYGILSESTSLPSSNANIVFLIDGQPIGKFVYTPPGIAGGYIFNVLLYGNDTIPQGQHTFTIQNGEPGGSPSESLILLDYIIYTRLEDDPVVTSSGSVTSQLESFPQSPQPVSALPSSALPSSTLPSSISHGISHETRDIVVSCITSAVGTALLVLVLFYCLRRRSRSKKAPSSTAVAYPHLVTRAGIEGGIGVHGAVEWKSTPAASLHPLEPNRRRSADGTARDSSFNASQKTWKDHSGYGAATDSSPKAYYYTSSKATDALTNQVMGADESKIEGDSDYA</sequence>
<evidence type="ECO:0000256" key="3">
    <source>
        <dbReference type="SAM" id="SignalP"/>
    </source>
</evidence>
<feature type="region of interest" description="Disordered" evidence="1">
    <location>
        <begin position="367"/>
        <end position="386"/>
    </location>
</feature>
<evidence type="ECO:0000256" key="1">
    <source>
        <dbReference type="SAM" id="MobiDB-lite"/>
    </source>
</evidence>
<dbReference type="EMBL" id="MLYV02000081">
    <property type="protein sequence ID" value="PSS37170.1"/>
    <property type="molecule type" value="Genomic_DNA"/>
</dbReference>
<feature type="region of interest" description="Disordered" evidence="1">
    <location>
        <begin position="309"/>
        <end position="353"/>
    </location>
</feature>
<comment type="caution">
    <text evidence="4">The sequence shown here is derived from an EMBL/GenBank/DDBJ whole genome shotgun (WGS) entry which is preliminary data.</text>
</comment>
<dbReference type="OrthoDB" id="3245657at2759"/>
<feature type="signal peptide" evidence="3">
    <location>
        <begin position="1"/>
        <end position="22"/>
    </location>
</feature>
<reference evidence="4 5" key="1">
    <citation type="submission" date="2018-02" db="EMBL/GenBank/DDBJ databases">
        <title>Genome sequence of the basidiomycete white-rot fungus Phlebia centrifuga.</title>
        <authorList>
            <person name="Granchi Z."/>
            <person name="Peng M."/>
            <person name="de Vries R.P."/>
            <person name="Hilden K."/>
            <person name="Makela M.R."/>
            <person name="Grigoriev I."/>
            <person name="Riley R."/>
        </authorList>
    </citation>
    <scope>NUCLEOTIDE SEQUENCE [LARGE SCALE GENOMIC DNA]</scope>
    <source>
        <strain evidence="4 5">FBCC195</strain>
    </source>
</reference>
<keyword evidence="3" id="KW-0732">Signal</keyword>
<keyword evidence="5" id="KW-1185">Reference proteome</keyword>
<feature type="compositionally biased region" description="Low complexity" evidence="1">
    <location>
        <begin position="210"/>
        <end position="223"/>
    </location>
</feature>
<dbReference type="Proteomes" id="UP000186601">
    <property type="component" value="Unassembled WGS sequence"/>
</dbReference>
<keyword evidence="2" id="KW-1133">Transmembrane helix</keyword>
<evidence type="ECO:0000256" key="2">
    <source>
        <dbReference type="SAM" id="Phobius"/>
    </source>
</evidence>
<protein>
    <submittedName>
        <fullName evidence="4">Uncharacterized protein</fullName>
    </submittedName>
</protein>
<evidence type="ECO:0000313" key="5">
    <source>
        <dbReference type="Proteomes" id="UP000186601"/>
    </source>
</evidence>
<keyword evidence="2" id="KW-0812">Transmembrane</keyword>
<name>A0A2R6S4F0_9APHY</name>
<feature type="compositionally biased region" description="Basic and acidic residues" evidence="1">
    <location>
        <begin position="316"/>
        <end position="327"/>
    </location>
</feature>
<feature type="transmembrane region" description="Helical" evidence="2">
    <location>
        <begin position="244"/>
        <end position="266"/>
    </location>
</feature>
<feature type="compositionally biased region" description="Basic and acidic residues" evidence="1">
    <location>
        <begin position="375"/>
        <end position="386"/>
    </location>
</feature>
<feature type="compositionally biased region" description="Polar residues" evidence="1">
    <location>
        <begin position="198"/>
        <end position="209"/>
    </location>
</feature>
<dbReference type="AlphaFoldDB" id="A0A2R6S4F0"/>
<feature type="region of interest" description="Disordered" evidence="1">
    <location>
        <begin position="198"/>
        <end position="223"/>
    </location>
</feature>
<gene>
    <name evidence="4" type="ORF">PHLCEN_2v1043</name>
</gene>
<keyword evidence="2" id="KW-0472">Membrane</keyword>
<proteinExistence type="predicted"/>
<organism evidence="4 5">
    <name type="scientific">Hermanssonia centrifuga</name>
    <dbReference type="NCBI Taxonomy" id="98765"/>
    <lineage>
        <taxon>Eukaryota</taxon>
        <taxon>Fungi</taxon>
        <taxon>Dikarya</taxon>
        <taxon>Basidiomycota</taxon>
        <taxon>Agaricomycotina</taxon>
        <taxon>Agaricomycetes</taxon>
        <taxon>Polyporales</taxon>
        <taxon>Meruliaceae</taxon>
        <taxon>Hermanssonia</taxon>
    </lineage>
</organism>